<name>A0A0M0LKU3_9BACL</name>
<keyword evidence="3" id="KW-0804">Transcription</keyword>
<dbReference type="Gene3D" id="1.10.10.10">
    <property type="entry name" value="Winged helix-like DNA-binding domain superfamily/Winged helix DNA-binding domain"/>
    <property type="match status" value="1"/>
</dbReference>
<dbReference type="Gene3D" id="1.20.120.530">
    <property type="entry name" value="GntR ligand-binding domain-like"/>
    <property type="match status" value="1"/>
</dbReference>
<dbReference type="PRINTS" id="PR00035">
    <property type="entry name" value="HTHGNTR"/>
</dbReference>
<dbReference type="EMBL" id="LILB01000001">
    <property type="protein sequence ID" value="KOO51333.1"/>
    <property type="molecule type" value="Genomic_DNA"/>
</dbReference>
<dbReference type="CDD" id="cd07377">
    <property type="entry name" value="WHTH_GntR"/>
    <property type="match status" value="1"/>
</dbReference>
<dbReference type="PATRIC" id="fig|263475.3.peg.781"/>
<dbReference type="GeneID" id="301134936"/>
<dbReference type="RefSeq" id="WP_053415469.1">
    <property type="nucleotide sequence ID" value="NZ_LILB01000001.1"/>
</dbReference>
<dbReference type="PROSITE" id="PS50949">
    <property type="entry name" value="HTH_GNTR"/>
    <property type="match status" value="1"/>
</dbReference>
<keyword evidence="2" id="KW-0238">DNA-binding</keyword>
<sequence>MNYKKITRKKIYEEVADILLEMIKDGQLKPGDQLDSVQELAINFQVGRSAIREALTSLRAMGLIEMRQGEGTFVKTFTADNLAYPIQSAMLMTNKNIQELLEVRQILETGIVASATQKRTAEDLEVMRVHLKEMINHTKNTDLGERADLAFHLAIAKSADNVLLSTLMQHVSDLMSESMRETRRICLYDEKQTLDLLNEQHHLIYKQIEAQDAEGAAKAMKSHLQFVESVLAQYIQEEND</sequence>
<comment type="caution">
    <text evidence="5">The sequence shown here is derived from an EMBL/GenBank/DDBJ whole genome shotgun (WGS) entry which is preliminary data.</text>
</comment>
<dbReference type="SUPFAM" id="SSF46785">
    <property type="entry name" value="Winged helix' DNA-binding domain"/>
    <property type="match status" value="1"/>
</dbReference>
<dbReference type="InterPro" id="IPR036390">
    <property type="entry name" value="WH_DNA-bd_sf"/>
</dbReference>
<evidence type="ECO:0000256" key="2">
    <source>
        <dbReference type="ARBA" id="ARBA00023125"/>
    </source>
</evidence>
<dbReference type="Pfam" id="PF00392">
    <property type="entry name" value="GntR"/>
    <property type="match status" value="1"/>
</dbReference>
<dbReference type="PANTHER" id="PTHR43537:SF5">
    <property type="entry name" value="UXU OPERON TRANSCRIPTIONAL REGULATOR"/>
    <property type="match status" value="1"/>
</dbReference>
<dbReference type="Pfam" id="PF07729">
    <property type="entry name" value="FCD"/>
    <property type="match status" value="1"/>
</dbReference>
<dbReference type="InterPro" id="IPR011711">
    <property type="entry name" value="GntR_C"/>
</dbReference>
<dbReference type="GO" id="GO:0003700">
    <property type="term" value="F:DNA-binding transcription factor activity"/>
    <property type="evidence" value="ECO:0007669"/>
    <property type="project" value="InterPro"/>
</dbReference>
<evidence type="ECO:0000313" key="6">
    <source>
        <dbReference type="Proteomes" id="UP000036867"/>
    </source>
</evidence>
<dbReference type="SMART" id="SM00895">
    <property type="entry name" value="FCD"/>
    <property type="match status" value="1"/>
</dbReference>
<accession>A0A0M0LKU3</accession>
<dbReference type="SUPFAM" id="SSF48008">
    <property type="entry name" value="GntR ligand-binding domain-like"/>
    <property type="match status" value="1"/>
</dbReference>
<dbReference type="InterPro" id="IPR000524">
    <property type="entry name" value="Tscrpt_reg_HTH_GntR"/>
</dbReference>
<dbReference type="AlphaFoldDB" id="A0A0M0LKU3"/>
<dbReference type="Proteomes" id="UP000036867">
    <property type="component" value="Unassembled WGS sequence"/>
</dbReference>
<dbReference type="STRING" id="263475.AMD00_02240"/>
<dbReference type="InterPro" id="IPR008920">
    <property type="entry name" value="TF_FadR/GntR_C"/>
</dbReference>
<evidence type="ECO:0000313" key="5">
    <source>
        <dbReference type="EMBL" id="KOO51333.1"/>
    </source>
</evidence>
<dbReference type="SMART" id="SM00345">
    <property type="entry name" value="HTH_GNTR"/>
    <property type="match status" value="1"/>
</dbReference>
<evidence type="ECO:0000259" key="4">
    <source>
        <dbReference type="PROSITE" id="PS50949"/>
    </source>
</evidence>
<protein>
    <recommendedName>
        <fullName evidence="4">HTH gntR-type domain-containing protein</fullName>
    </recommendedName>
</protein>
<evidence type="ECO:0000256" key="1">
    <source>
        <dbReference type="ARBA" id="ARBA00023015"/>
    </source>
</evidence>
<reference evidence="6" key="1">
    <citation type="submission" date="2015-08" db="EMBL/GenBank/DDBJ databases">
        <title>Fjat-10028 dsm 16317.</title>
        <authorList>
            <person name="Liu B."/>
            <person name="Wang J."/>
            <person name="Zhu Y."/>
            <person name="Liu G."/>
            <person name="Chen Q."/>
            <person name="Chen Z."/>
            <person name="Lan J."/>
            <person name="Che J."/>
            <person name="Ge C."/>
            <person name="Shi H."/>
            <person name="Pan Z."/>
            <person name="Liu X."/>
        </authorList>
    </citation>
    <scope>NUCLEOTIDE SEQUENCE [LARGE SCALE GENOMIC DNA]</scope>
    <source>
        <strain evidence="6">DSM 16317</strain>
    </source>
</reference>
<dbReference type="PANTHER" id="PTHR43537">
    <property type="entry name" value="TRANSCRIPTIONAL REGULATOR, GNTR FAMILY"/>
    <property type="match status" value="1"/>
</dbReference>
<dbReference type="GO" id="GO:0003677">
    <property type="term" value="F:DNA binding"/>
    <property type="evidence" value="ECO:0007669"/>
    <property type="project" value="UniProtKB-KW"/>
</dbReference>
<feature type="domain" description="HTH gntR-type" evidence="4">
    <location>
        <begin position="9"/>
        <end position="77"/>
    </location>
</feature>
<proteinExistence type="predicted"/>
<keyword evidence="6" id="KW-1185">Reference proteome</keyword>
<dbReference type="InterPro" id="IPR036388">
    <property type="entry name" value="WH-like_DNA-bd_sf"/>
</dbReference>
<organism evidence="5 6">
    <name type="scientific">Viridibacillus arvi</name>
    <dbReference type="NCBI Taxonomy" id="263475"/>
    <lineage>
        <taxon>Bacteria</taxon>
        <taxon>Bacillati</taxon>
        <taxon>Bacillota</taxon>
        <taxon>Bacilli</taxon>
        <taxon>Bacillales</taxon>
        <taxon>Caryophanaceae</taxon>
        <taxon>Viridibacillus</taxon>
    </lineage>
</organism>
<evidence type="ECO:0000256" key="3">
    <source>
        <dbReference type="ARBA" id="ARBA00023163"/>
    </source>
</evidence>
<keyword evidence="1" id="KW-0805">Transcription regulation</keyword>
<dbReference type="OrthoDB" id="9782299at2"/>
<gene>
    <name evidence="5" type="ORF">AMD00_02240</name>
</gene>